<evidence type="ECO:0000313" key="2">
    <source>
        <dbReference type="Proteomes" id="UP000682204"/>
    </source>
</evidence>
<accession>A0ACD1DYX2</accession>
<name>A0ACD1DYX2_9BACT</name>
<keyword evidence="2" id="KW-1185">Reference proteome</keyword>
<proteinExistence type="predicted"/>
<gene>
    <name evidence="1" type="ORF">KIH16_06190</name>
</gene>
<organism evidence="1 2">
    <name type="scientific">Aminirod propionatiphilus</name>
    <dbReference type="NCBI Taxonomy" id="3415223"/>
    <lineage>
        <taxon>Bacteria</taxon>
        <taxon>Thermotogati</taxon>
        <taxon>Synergistota</taxon>
        <taxon>Synergistia</taxon>
        <taxon>Synergistales</taxon>
        <taxon>Aminiphilaceae</taxon>
        <taxon>Aminirod</taxon>
    </lineage>
</organism>
<sequence length="585" mass="62936">MKTSKTVALALLLFFLNPSLLWGSPFLSSTPTMPLGDVRPGQRGEARTVLSGEEIVAFPLEVVSILQRKSRPNTLILIRAEGPLIEKTGGIAAGMSGSPVFIEGRLVGAIGYGWNFSDHRLGLVTPIDEMAGAWNWPATSTRMPDPVPLAGSEGDTLLEEVLLSDDLLSGDVEEQMVLLSDGISARASSALASRLGVRIEGLSGSGGEAALPVETDWKPLPGAAVGVLLAWGDVSLGATGTLTALDGAGRFVAFAHPFLSRGPVAYPLTRSVVHAVVPSLEAPFKLGEAKAIVGTVTQDRPQAIGGQLGQFPPAVAVSVTFRDVDMRRELKKGFQVVNDPFIVSNVVPEALLGLLDDLWGRLGEGTVRASVRLEGRNLVEGWTRKNMFFSGSDVIGAAVGDIRFLTELVTLNPFREIFPLGIDVDVEITREPRVLFIEDVTLKDKEVEAGKKVEVTVKLRPYRKDLETRTFSLDVPAEASGPCEVVVRGGGIAEPEQESLLAGWRSITDLEQLLTEVDAKESNNEVIVELIVPPKDPLSGAEEEQKLLSEVKSERLKEGTLRIFRSNYYVEGLMRRIVTIKGGNP</sequence>
<reference evidence="1" key="1">
    <citation type="submission" date="2021-05" db="EMBL/GenBank/DDBJ databases">
        <title>An isolated secondary fermenter in methanogenic hydrocarbon-degrading communities.</title>
        <authorList>
            <person name="Liu Y.-F."/>
            <person name="Liu Z.-l."/>
        </authorList>
    </citation>
    <scope>NUCLEOTIDE SEQUENCE</scope>
    <source>
        <strain evidence="1">L-13</strain>
    </source>
</reference>
<protein>
    <submittedName>
        <fullName evidence="1">Peptidase S55</fullName>
    </submittedName>
</protein>
<dbReference type="EMBL" id="CP074691">
    <property type="protein sequence ID" value="QVL37333.1"/>
    <property type="molecule type" value="Genomic_DNA"/>
</dbReference>
<evidence type="ECO:0000313" key="1">
    <source>
        <dbReference type="EMBL" id="QVL37333.1"/>
    </source>
</evidence>
<dbReference type="Proteomes" id="UP000682204">
    <property type="component" value="Chromosome"/>
</dbReference>